<dbReference type="Pfam" id="PF12796">
    <property type="entry name" value="Ank_2"/>
    <property type="match status" value="1"/>
</dbReference>
<dbReference type="VEuPathDB" id="FungiDB:SDRG_08638"/>
<protein>
    <submittedName>
        <fullName evidence="2">Uncharacterized protein</fullName>
    </submittedName>
</protein>
<sequence>MAATFTSTILGQPEIASIVFGLQFGIYEDVRPAFRACSELVEFVAEPDNEEYECDVSFPQAFAPNAEWPYNHGTFDPQKYALHCHERDDRFPLHMAIAVGCLELTKRILQCRPDLASEDAIRLALGENRLEIADFLLARRATLPQLYRRVNYDAADVSRGPSVMTSELLAQADSRGVELLRRFGLPRDDDFYHDIVHAVYDATLENTTLALDAFPWLHCPAILNAVAARGFLPLVQSLHERGVNGSVNAMDNAATNGHLPVVRFLHEHRTEGCTTKALSGAISNGHLDVVRFLIEHRSEGASRNILDRAAANGHLDVVKYLHSLGTFGCTVAAVDQAAFGGHRNVVAFLLTHRSEGCSRNGVVEKALNGGHLRTAEYLLSLGFPFPSGEVDFDPRIYDKAEMMGLFRLVMDHGQPWREAWVENACTKNNVPLVTFLLKHRDARACPGALATAIVAQAMDVVRYLLANCTTHVSPVALLWALGPGSRDLLSQMLRRHPELRNDELLRRASSYFSTEAMRYLLPAGIGKPRECLVEVAGRRRHVTASKLLLPYCMKATNHLDNVIFLLELLALPDICRATTLRLITPELTQGLSPRRRERLLRVLKREQQAHRVPVLGDVVRKAKGSSPATPKAELRIHKVLQSRESRTPVVAPSSCNQYQQDLEDEDARVHAHEAFTLQERKARQRSYSSALIEQMHAKLQLQDADAVDNRLYAEHLAWEGVQTDVYEKAKADAERKATTEVHAAHRATADQAKRWQAVQDLLQRFNDRMLLLPPAEARRTFDDASRELHRVCASVFASKHKDEWLAVEHCLARKLPRILHEIQMNEEQELQAAELAAAKATQVRLVKESQRSQIERRATLRRDRRHEEVVGFACYCAQDKATLDAHVAAVQETRQARQQQHQAALRAQILARDELRTLDRPFQRRPKGPVAKRETSRPPFWVDPEGPLSPPTPAVKHSFPAKTDHFGRKKCSWYD</sequence>
<dbReference type="InterPro" id="IPR052050">
    <property type="entry name" value="SecEffector_AnkRepeat"/>
</dbReference>
<evidence type="ECO:0000313" key="2">
    <source>
        <dbReference type="EMBL" id="EQC33959.1"/>
    </source>
</evidence>
<name>T0Q7Z3_SAPDV</name>
<dbReference type="GeneID" id="19949365"/>
<dbReference type="SUPFAM" id="SSF48403">
    <property type="entry name" value="Ankyrin repeat"/>
    <property type="match status" value="2"/>
</dbReference>
<proteinExistence type="predicted"/>
<evidence type="ECO:0000313" key="3">
    <source>
        <dbReference type="Proteomes" id="UP000030762"/>
    </source>
</evidence>
<dbReference type="Proteomes" id="UP000030762">
    <property type="component" value="Unassembled WGS sequence"/>
</dbReference>
<dbReference type="PANTHER" id="PTHR46586">
    <property type="entry name" value="ANKYRIN REPEAT-CONTAINING PROTEIN"/>
    <property type="match status" value="1"/>
</dbReference>
<reference evidence="2 3" key="1">
    <citation type="submission" date="2012-04" db="EMBL/GenBank/DDBJ databases">
        <title>The Genome Sequence of Saprolegnia declina VS20.</title>
        <authorList>
            <consortium name="The Broad Institute Genome Sequencing Platform"/>
            <person name="Russ C."/>
            <person name="Nusbaum C."/>
            <person name="Tyler B."/>
            <person name="van West P."/>
            <person name="Dieguez-Uribeondo J."/>
            <person name="de Bruijn I."/>
            <person name="Tripathy S."/>
            <person name="Jiang R."/>
            <person name="Young S.K."/>
            <person name="Zeng Q."/>
            <person name="Gargeya S."/>
            <person name="Fitzgerald M."/>
            <person name="Haas B."/>
            <person name="Abouelleil A."/>
            <person name="Alvarado L."/>
            <person name="Arachchi H.M."/>
            <person name="Berlin A."/>
            <person name="Chapman S.B."/>
            <person name="Goldberg J."/>
            <person name="Griggs A."/>
            <person name="Gujja S."/>
            <person name="Hansen M."/>
            <person name="Howarth C."/>
            <person name="Imamovic A."/>
            <person name="Larimer J."/>
            <person name="McCowen C."/>
            <person name="Montmayeur A."/>
            <person name="Murphy C."/>
            <person name="Neiman D."/>
            <person name="Pearson M."/>
            <person name="Priest M."/>
            <person name="Roberts A."/>
            <person name="Saif S."/>
            <person name="Shea T."/>
            <person name="Sisk P."/>
            <person name="Sykes S."/>
            <person name="Wortman J."/>
            <person name="Nusbaum C."/>
            <person name="Birren B."/>
        </authorList>
    </citation>
    <scope>NUCLEOTIDE SEQUENCE [LARGE SCALE GENOMIC DNA]</scope>
    <source>
        <strain evidence="2 3">VS20</strain>
    </source>
</reference>
<organism evidence="2 3">
    <name type="scientific">Saprolegnia diclina (strain VS20)</name>
    <dbReference type="NCBI Taxonomy" id="1156394"/>
    <lineage>
        <taxon>Eukaryota</taxon>
        <taxon>Sar</taxon>
        <taxon>Stramenopiles</taxon>
        <taxon>Oomycota</taxon>
        <taxon>Saprolegniomycetes</taxon>
        <taxon>Saprolegniales</taxon>
        <taxon>Saprolegniaceae</taxon>
        <taxon>Saprolegnia</taxon>
    </lineage>
</organism>
<dbReference type="InterPro" id="IPR002110">
    <property type="entry name" value="Ankyrin_rpt"/>
</dbReference>
<dbReference type="RefSeq" id="XP_008612754.1">
    <property type="nucleotide sequence ID" value="XM_008614532.1"/>
</dbReference>
<dbReference type="EMBL" id="JH767157">
    <property type="protein sequence ID" value="EQC33959.1"/>
    <property type="molecule type" value="Genomic_DNA"/>
</dbReference>
<dbReference type="Gene3D" id="1.25.40.20">
    <property type="entry name" value="Ankyrin repeat-containing domain"/>
    <property type="match status" value="2"/>
</dbReference>
<keyword evidence="3" id="KW-1185">Reference proteome</keyword>
<dbReference type="OrthoDB" id="194358at2759"/>
<dbReference type="InterPro" id="IPR036770">
    <property type="entry name" value="Ankyrin_rpt-contain_sf"/>
</dbReference>
<accession>T0Q7Z3</accession>
<dbReference type="InParanoid" id="T0Q7Z3"/>
<dbReference type="PANTHER" id="PTHR46586:SF3">
    <property type="entry name" value="ANKYRIN REPEAT-CONTAINING PROTEIN"/>
    <property type="match status" value="1"/>
</dbReference>
<feature type="region of interest" description="Disordered" evidence="1">
    <location>
        <begin position="920"/>
        <end position="975"/>
    </location>
</feature>
<dbReference type="AlphaFoldDB" id="T0Q7Z3"/>
<evidence type="ECO:0000256" key="1">
    <source>
        <dbReference type="SAM" id="MobiDB-lite"/>
    </source>
</evidence>
<gene>
    <name evidence="2" type="ORF">SDRG_08638</name>
</gene>